<evidence type="ECO:0000256" key="2">
    <source>
        <dbReference type="ARBA" id="ARBA00022475"/>
    </source>
</evidence>
<keyword evidence="3 6" id="KW-0812">Transmembrane</keyword>
<dbReference type="InterPro" id="IPR032816">
    <property type="entry name" value="VTT_dom"/>
</dbReference>
<keyword evidence="2 6" id="KW-1003">Cell membrane</keyword>
<accession>A0ABS5E9P0</accession>
<feature type="transmembrane region" description="Helical" evidence="6">
    <location>
        <begin position="98"/>
        <end position="122"/>
    </location>
</feature>
<feature type="transmembrane region" description="Helical" evidence="6">
    <location>
        <begin position="68"/>
        <end position="86"/>
    </location>
</feature>
<dbReference type="EMBL" id="JAGRQH010000011">
    <property type="protein sequence ID" value="MBR0560632.1"/>
    <property type="molecule type" value="Genomic_DNA"/>
</dbReference>
<dbReference type="Proteomes" id="UP000677812">
    <property type="component" value="Unassembled WGS sequence"/>
</dbReference>
<evidence type="ECO:0000259" key="7">
    <source>
        <dbReference type="Pfam" id="PF09335"/>
    </source>
</evidence>
<feature type="transmembrane region" description="Helical" evidence="6">
    <location>
        <begin position="29"/>
        <end position="47"/>
    </location>
</feature>
<gene>
    <name evidence="8" type="ORF">KB213_11285</name>
</gene>
<protein>
    <recommendedName>
        <fullName evidence="6">TVP38/TMEM64 family membrane protein</fullName>
    </recommendedName>
</protein>
<comment type="caution">
    <text evidence="6">Lacks conserved residue(s) required for the propagation of feature annotation.</text>
</comment>
<keyword evidence="9" id="KW-1185">Reference proteome</keyword>
<name>A0ABS5E9P0_9PROT</name>
<comment type="subcellular location">
    <subcellularLocation>
        <location evidence="1 6">Cell membrane</location>
        <topology evidence="1 6">Multi-pass membrane protein</topology>
    </subcellularLocation>
</comment>
<dbReference type="PANTHER" id="PTHR12677">
    <property type="entry name" value="GOLGI APPARATUS MEMBRANE PROTEIN TVP38-RELATED"/>
    <property type="match status" value="1"/>
</dbReference>
<feature type="transmembrane region" description="Helical" evidence="6">
    <location>
        <begin position="215"/>
        <end position="237"/>
    </location>
</feature>
<organism evidence="8 9">
    <name type="scientific">Neokomagataea anthophila</name>
    <dbReference type="NCBI Taxonomy" id="2826925"/>
    <lineage>
        <taxon>Bacteria</taxon>
        <taxon>Pseudomonadati</taxon>
        <taxon>Pseudomonadota</taxon>
        <taxon>Alphaproteobacteria</taxon>
        <taxon>Acetobacterales</taxon>
        <taxon>Acetobacteraceae</taxon>
        <taxon>Neokomagataea</taxon>
    </lineage>
</organism>
<evidence type="ECO:0000256" key="4">
    <source>
        <dbReference type="ARBA" id="ARBA00022989"/>
    </source>
</evidence>
<evidence type="ECO:0000256" key="5">
    <source>
        <dbReference type="ARBA" id="ARBA00023136"/>
    </source>
</evidence>
<reference evidence="8 9" key="1">
    <citation type="submission" date="2021-04" db="EMBL/GenBank/DDBJ databases">
        <title>The complete genome sequence of Neokomagataea sp. TBRC 2177.</title>
        <authorList>
            <person name="Charoenyingcharoen P."/>
            <person name="Yukphan P."/>
        </authorList>
    </citation>
    <scope>NUCLEOTIDE SEQUENCE [LARGE SCALE GENOMIC DNA]</scope>
    <source>
        <strain evidence="8 9">TBRC 2177</strain>
    </source>
</reference>
<dbReference type="InterPro" id="IPR015414">
    <property type="entry name" value="TMEM64"/>
</dbReference>
<comment type="caution">
    <text evidence="8">The sequence shown here is derived from an EMBL/GenBank/DDBJ whole genome shotgun (WGS) entry which is preliminary data.</text>
</comment>
<sequence length="244" mass="25939">MTILPPPSERSSPQQAIDVSSNGALSWRFVLRLVLSIAAILLCVALLQRLPFVHRLLASAPHWRETPYAMGWFLLLAVPYSALGLPRQALCMAAGLAFGVWDGVGLASLAYVCGALLAYGWARLLAPTKARHGLRVRLDQRYKTVVRILNRQPFGAVLMLRLMPVGSAVLVSLASGLFEVPVVPFALATGLGGLPQTVVFALVGGGTQLGHWAQLLLAGALFVLSGVLGVVLLRYGARDDGAAL</sequence>
<evidence type="ECO:0000256" key="6">
    <source>
        <dbReference type="RuleBase" id="RU366058"/>
    </source>
</evidence>
<proteinExistence type="inferred from homology"/>
<evidence type="ECO:0000313" key="9">
    <source>
        <dbReference type="Proteomes" id="UP000677812"/>
    </source>
</evidence>
<dbReference type="Pfam" id="PF09335">
    <property type="entry name" value="VTT_dom"/>
    <property type="match status" value="1"/>
</dbReference>
<keyword evidence="4 6" id="KW-1133">Transmembrane helix</keyword>
<evidence type="ECO:0000313" key="8">
    <source>
        <dbReference type="EMBL" id="MBR0560632.1"/>
    </source>
</evidence>
<feature type="domain" description="VTT" evidence="7">
    <location>
        <begin position="85"/>
        <end position="204"/>
    </location>
</feature>
<evidence type="ECO:0000256" key="3">
    <source>
        <dbReference type="ARBA" id="ARBA00022692"/>
    </source>
</evidence>
<comment type="similarity">
    <text evidence="6">Belongs to the TVP38/TMEM64 family.</text>
</comment>
<dbReference type="PANTHER" id="PTHR12677:SF59">
    <property type="entry name" value="GOLGI APPARATUS MEMBRANE PROTEIN TVP38-RELATED"/>
    <property type="match status" value="1"/>
</dbReference>
<evidence type="ECO:0000256" key="1">
    <source>
        <dbReference type="ARBA" id="ARBA00004651"/>
    </source>
</evidence>
<keyword evidence="5 6" id="KW-0472">Membrane</keyword>